<accession>X1GR82</accession>
<gene>
    <name evidence="2" type="ORF">S03H2_23305</name>
</gene>
<proteinExistence type="predicted"/>
<reference evidence="2" key="1">
    <citation type="journal article" date="2014" name="Front. Microbiol.">
        <title>High frequency of phylogenetically diverse reductive dehalogenase-homologous genes in deep subseafloor sedimentary metagenomes.</title>
        <authorList>
            <person name="Kawai M."/>
            <person name="Futagami T."/>
            <person name="Toyoda A."/>
            <person name="Takaki Y."/>
            <person name="Nishi S."/>
            <person name="Hori S."/>
            <person name="Arai W."/>
            <person name="Tsubouchi T."/>
            <person name="Morono Y."/>
            <person name="Uchiyama I."/>
            <person name="Ito T."/>
            <person name="Fujiyama A."/>
            <person name="Inagaki F."/>
            <person name="Takami H."/>
        </authorList>
    </citation>
    <scope>NUCLEOTIDE SEQUENCE</scope>
    <source>
        <strain evidence="2">Expedition CK06-06</strain>
    </source>
</reference>
<keyword evidence="1" id="KW-1133">Transmembrane helix</keyword>
<name>X1GR82_9ZZZZ</name>
<sequence>MAEDPISVSSINPFSDMSLGGSLGSFGNVLLVIAIVVVIFALGGGLVYWKTVKKKYWIKIHVFRLIGNIPTRVAVYSA</sequence>
<dbReference type="AlphaFoldDB" id="X1GR82"/>
<feature type="transmembrane region" description="Helical" evidence="1">
    <location>
        <begin position="26"/>
        <end position="49"/>
    </location>
</feature>
<keyword evidence="1" id="KW-0812">Transmembrane</keyword>
<dbReference type="EMBL" id="BARU01012710">
    <property type="protein sequence ID" value="GAH44114.1"/>
    <property type="molecule type" value="Genomic_DNA"/>
</dbReference>
<feature type="non-terminal residue" evidence="2">
    <location>
        <position position="78"/>
    </location>
</feature>
<organism evidence="2">
    <name type="scientific">marine sediment metagenome</name>
    <dbReference type="NCBI Taxonomy" id="412755"/>
    <lineage>
        <taxon>unclassified sequences</taxon>
        <taxon>metagenomes</taxon>
        <taxon>ecological metagenomes</taxon>
    </lineage>
</organism>
<protein>
    <submittedName>
        <fullName evidence="2">Uncharacterized protein</fullName>
    </submittedName>
</protein>
<comment type="caution">
    <text evidence="2">The sequence shown here is derived from an EMBL/GenBank/DDBJ whole genome shotgun (WGS) entry which is preliminary data.</text>
</comment>
<keyword evidence="1" id="KW-0472">Membrane</keyword>
<evidence type="ECO:0000256" key="1">
    <source>
        <dbReference type="SAM" id="Phobius"/>
    </source>
</evidence>
<evidence type="ECO:0000313" key="2">
    <source>
        <dbReference type="EMBL" id="GAH44114.1"/>
    </source>
</evidence>